<dbReference type="GO" id="GO:0016020">
    <property type="term" value="C:membrane"/>
    <property type="evidence" value="ECO:0007669"/>
    <property type="project" value="UniProtKB-SubCell"/>
</dbReference>
<dbReference type="PANTHER" id="PTHR43243:SF4">
    <property type="entry name" value="CATIONIC AMINO ACID TRANSPORTER 4"/>
    <property type="match status" value="1"/>
</dbReference>
<feature type="transmembrane region" description="Helical" evidence="7">
    <location>
        <begin position="28"/>
        <end position="54"/>
    </location>
</feature>
<feature type="transmembrane region" description="Helical" evidence="7">
    <location>
        <begin position="283"/>
        <end position="307"/>
    </location>
</feature>
<feature type="region of interest" description="Disordered" evidence="6">
    <location>
        <begin position="487"/>
        <end position="516"/>
    </location>
</feature>
<dbReference type="PIRSF" id="PIRSF006060">
    <property type="entry name" value="AA_transporter"/>
    <property type="match status" value="1"/>
</dbReference>
<feature type="transmembrane region" description="Helical" evidence="7">
    <location>
        <begin position="371"/>
        <end position="394"/>
    </location>
</feature>
<proteinExistence type="predicted"/>
<dbReference type="PANTHER" id="PTHR43243">
    <property type="entry name" value="INNER MEMBRANE TRANSPORTER YGJI-RELATED"/>
    <property type="match status" value="1"/>
</dbReference>
<gene>
    <name evidence="8" type="ORF">ESP70_011735</name>
</gene>
<reference evidence="8" key="1">
    <citation type="submission" date="2019-09" db="EMBL/GenBank/DDBJ databases">
        <authorList>
            <person name="Li J."/>
        </authorList>
    </citation>
    <scope>NUCLEOTIDE SEQUENCE [LARGE SCALE GENOMIC DNA]</scope>
    <source>
        <strain evidence="8">JCM 14732</strain>
    </source>
</reference>
<evidence type="ECO:0000256" key="3">
    <source>
        <dbReference type="ARBA" id="ARBA00022692"/>
    </source>
</evidence>
<keyword evidence="4 7" id="KW-1133">Transmembrane helix</keyword>
<evidence type="ECO:0000256" key="4">
    <source>
        <dbReference type="ARBA" id="ARBA00022989"/>
    </source>
</evidence>
<evidence type="ECO:0000313" key="8">
    <source>
        <dbReference type="EMBL" id="KAA1397995.1"/>
    </source>
</evidence>
<dbReference type="OrthoDB" id="9762947at2"/>
<evidence type="ECO:0000256" key="2">
    <source>
        <dbReference type="ARBA" id="ARBA00022448"/>
    </source>
</evidence>
<keyword evidence="2" id="KW-0813">Transport</keyword>
<dbReference type="GO" id="GO:0015171">
    <property type="term" value="F:amino acid transmembrane transporter activity"/>
    <property type="evidence" value="ECO:0007669"/>
    <property type="project" value="TreeGrafter"/>
</dbReference>
<feature type="transmembrane region" description="Helical" evidence="7">
    <location>
        <begin position="108"/>
        <end position="133"/>
    </location>
</feature>
<feature type="transmembrane region" description="Helical" evidence="7">
    <location>
        <begin position="66"/>
        <end position="87"/>
    </location>
</feature>
<keyword evidence="9" id="KW-1185">Reference proteome</keyword>
<feature type="transmembrane region" description="Helical" evidence="7">
    <location>
        <begin position="186"/>
        <end position="206"/>
    </location>
</feature>
<comment type="caution">
    <text evidence="8">The sequence shown here is derived from an EMBL/GenBank/DDBJ whole genome shotgun (WGS) entry which is preliminary data.</text>
</comment>
<keyword evidence="3 7" id="KW-0812">Transmembrane</keyword>
<dbReference type="InterPro" id="IPR002293">
    <property type="entry name" value="AA/rel_permease1"/>
</dbReference>
<feature type="transmembrane region" description="Helical" evidence="7">
    <location>
        <begin position="160"/>
        <end position="179"/>
    </location>
</feature>
<feature type="transmembrane region" description="Helical" evidence="7">
    <location>
        <begin position="327"/>
        <end position="350"/>
    </location>
</feature>
<feature type="transmembrane region" description="Helical" evidence="7">
    <location>
        <begin position="460"/>
        <end position="478"/>
    </location>
</feature>
<organism evidence="8 9">
    <name type="scientific">Aeromicrobium ginsengisoli</name>
    <dbReference type="NCBI Taxonomy" id="363867"/>
    <lineage>
        <taxon>Bacteria</taxon>
        <taxon>Bacillati</taxon>
        <taxon>Actinomycetota</taxon>
        <taxon>Actinomycetes</taxon>
        <taxon>Propionibacteriales</taxon>
        <taxon>Nocardioidaceae</taxon>
        <taxon>Aeromicrobium</taxon>
    </lineage>
</organism>
<evidence type="ECO:0000256" key="6">
    <source>
        <dbReference type="SAM" id="MobiDB-lite"/>
    </source>
</evidence>
<dbReference type="RefSeq" id="WP_149689431.1">
    <property type="nucleotide sequence ID" value="NZ_SDPQ02000002.1"/>
</dbReference>
<feature type="compositionally biased region" description="Pro residues" evidence="6">
    <location>
        <begin position="492"/>
        <end position="501"/>
    </location>
</feature>
<sequence>MADAPIGRARRLPPELAMLRISNARHRLPAVFGTGLLIVLALGVMIGGGIFSLAGQQAATMAGPAVIVSFLIAAVVCLLAALSYAELSSILPTAGSVYTFAYVAFGELWAWVVGWALVLELVVAAAVVSRVWAAYFDSTLQGFDVTVPSFVAEHSSVDKGTGWIAAIVVIVLALLVMVGSKLSGRVLATIVAAKLTAVIVVIVVGARHVDSANYTPFVPAVKAGADDRGTVLQSLLGGSGDAFGVTGIFTAAGIIVFAFIGFDLIATAAEDARNPRRSVPRAMLASIGIVTALYVAMAAVLVGVRPYGELDTGAPVSDALRSVGSGWSANVINIGAMFGLTTVVLVVLIAQSRVLFAMGRDGLLPRGLARVGVGSSPSRAAAVAGIAAAVLALAPEAAKLADLLVLGTMFAFAFCAVGVIRLRRSQPDLERGFRVPFVPLVPIVSLLATIWLSLNLTWSTWGYFAVWMVFGLLVYLMYGIRHSALGNREEPPPAPPEPAPARPGGRPPGAHRAGYR</sequence>
<evidence type="ECO:0000256" key="7">
    <source>
        <dbReference type="SAM" id="Phobius"/>
    </source>
</evidence>
<dbReference type="AlphaFoldDB" id="A0A5M4FF67"/>
<feature type="transmembrane region" description="Helical" evidence="7">
    <location>
        <begin position="400"/>
        <end position="420"/>
    </location>
</feature>
<accession>A0A5M4FF67</accession>
<protein>
    <submittedName>
        <fullName evidence="8">Amino acid permease</fullName>
    </submittedName>
</protein>
<name>A0A5M4FF67_9ACTN</name>
<dbReference type="Pfam" id="PF13520">
    <property type="entry name" value="AA_permease_2"/>
    <property type="match status" value="1"/>
</dbReference>
<evidence type="ECO:0000313" key="9">
    <source>
        <dbReference type="Proteomes" id="UP000380867"/>
    </source>
</evidence>
<comment type="subcellular location">
    <subcellularLocation>
        <location evidence="1">Membrane</location>
        <topology evidence="1">Multi-pass membrane protein</topology>
    </subcellularLocation>
</comment>
<dbReference type="EMBL" id="SDPQ02000002">
    <property type="protein sequence ID" value="KAA1397995.1"/>
    <property type="molecule type" value="Genomic_DNA"/>
</dbReference>
<dbReference type="Proteomes" id="UP000380867">
    <property type="component" value="Unassembled WGS sequence"/>
</dbReference>
<feature type="transmembrane region" description="Helical" evidence="7">
    <location>
        <begin position="242"/>
        <end position="262"/>
    </location>
</feature>
<keyword evidence="5 7" id="KW-0472">Membrane</keyword>
<dbReference type="Gene3D" id="1.20.1740.10">
    <property type="entry name" value="Amino acid/polyamine transporter I"/>
    <property type="match status" value="1"/>
</dbReference>
<evidence type="ECO:0000256" key="5">
    <source>
        <dbReference type="ARBA" id="ARBA00023136"/>
    </source>
</evidence>
<feature type="transmembrane region" description="Helical" evidence="7">
    <location>
        <begin position="432"/>
        <end position="454"/>
    </location>
</feature>
<evidence type="ECO:0000256" key="1">
    <source>
        <dbReference type="ARBA" id="ARBA00004141"/>
    </source>
</evidence>